<evidence type="ECO:0000313" key="2">
    <source>
        <dbReference type="Proteomes" id="UP001166784"/>
    </source>
</evidence>
<sequence>MNGSVLKLGPLDELRVSVGSQPLATVVSLLADALGTVAQGVPEPWRAAARRACPPAAARALRPACESGRLWLPDSLSPQPLDTDEVPVQLERIAALAPARLAADLMRRFPSRMPAVWQRVLDRPGPFVRGYVEAAGRIWASFTPMWRRTRHLLEVEAERVGIASVTGTLEAVLTRLGPRIGYTAEGLLLPGGHRPLAGGRPEQRLLMVPLLSGADACAVGMEGGGPAWIGYPVPGLRELTTLGKPADGRGAAPLETVLGAVRARVLRHAHHRPTMGEISALLGCAPGAVTHHCKQLEAAGLVRRRRQGQQVRLLLTRRGESLLGVLAS</sequence>
<dbReference type="Gene3D" id="1.10.10.10">
    <property type="entry name" value="Winged helix-like DNA-binding domain superfamily/Winged helix DNA-binding domain"/>
    <property type="match status" value="1"/>
</dbReference>
<accession>A0ABS9T3L7</accession>
<gene>
    <name evidence="1" type="ORF">MMA15_22705</name>
</gene>
<reference evidence="1" key="1">
    <citation type="submission" date="2022-03" db="EMBL/GenBank/DDBJ databases">
        <authorList>
            <person name="Santos J.D.N."/>
            <person name="Kallscheuer N."/>
            <person name="Jogler C."/>
            <person name="Lage O.M."/>
        </authorList>
    </citation>
    <scope>NUCLEOTIDE SEQUENCE</scope>
    <source>
        <strain evidence="1">M600PL45_2</strain>
    </source>
</reference>
<reference evidence="1" key="2">
    <citation type="journal article" date="2023" name="Int. J. Syst. Evol. Microbiol.">
        <title>Streptomyces marispadix sp. nov., isolated from marine beach sediment of the Northern Coast of Portugal.</title>
        <authorList>
            <person name="dos Santos J.D.N."/>
            <person name="Vitorino I.R."/>
            <person name="Kallscheuer N."/>
            <person name="Srivastava A."/>
            <person name="Krautwurst S."/>
            <person name="Marz M."/>
            <person name="Jogler C."/>
            <person name="Lobo Da Cunha A."/>
            <person name="Catita J."/>
            <person name="Goncalves H."/>
            <person name="Gonzalez I."/>
            <person name="Reyes F."/>
            <person name="Lage O.M."/>
        </authorList>
    </citation>
    <scope>NUCLEOTIDE SEQUENCE</scope>
    <source>
        <strain evidence="1">M600PL45_2</strain>
    </source>
</reference>
<keyword evidence="2" id="KW-1185">Reference proteome</keyword>
<dbReference type="InterPro" id="IPR036390">
    <property type="entry name" value="WH_DNA-bd_sf"/>
</dbReference>
<name>A0ABS9T3L7_9ACTN</name>
<comment type="caution">
    <text evidence="1">The sequence shown here is derived from an EMBL/GenBank/DDBJ whole genome shotgun (WGS) entry which is preliminary data.</text>
</comment>
<evidence type="ECO:0000313" key="1">
    <source>
        <dbReference type="EMBL" id="MCH6163097.1"/>
    </source>
</evidence>
<dbReference type="SUPFAM" id="SSF46785">
    <property type="entry name" value="Winged helix' DNA-binding domain"/>
    <property type="match status" value="1"/>
</dbReference>
<proteinExistence type="predicted"/>
<protein>
    <submittedName>
        <fullName evidence="1">ArsR family transcriptional regulator</fullName>
    </submittedName>
</protein>
<dbReference type="EMBL" id="JAKWJU010000002">
    <property type="protein sequence ID" value="MCH6163097.1"/>
    <property type="molecule type" value="Genomic_DNA"/>
</dbReference>
<organism evidence="1 2">
    <name type="scientific">Streptomyces marispadix</name>
    <dbReference type="NCBI Taxonomy" id="2922868"/>
    <lineage>
        <taxon>Bacteria</taxon>
        <taxon>Bacillati</taxon>
        <taxon>Actinomycetota</taxon>
        <taxon>Actinomycetes</taxon>
        <taxon>Kitasatosporales</taxon>
        <taxon>Streptomycetaceae</taxon>
        <taxon>Streptomyces</taxon>
    </lineage>
</organism>
<dbReference type="Proteomes" id="UP001166784">
    <property type="component" value="Unassembled WGS sequence"/>
</dbReference>
<dbReference type="InterPro" id="IPR036388">
    <property type="entry name" value="WH-like_DNA-bd_sf"/>
</dbReference>
<dbReference type="RefSeq" id="WP_241061947.1">
    <property type="nucleotide sequence ID" value="NZ_JAKWJU010000002.1"/>
</dbReference>